<protein>
    <submittedName>
        <fullName evidence="2">Uncharacterized protein</fullName>
    </submittedName>
</protein>
<feature type="compositionally biased region" description="Pro residues" evidence="1">
    <location>
        <begin position="125"/>
        <end position="138"/>
    </location>
</feature>
<name>A0ABR1NCS3_9PEZI</name>
<evidence type="ECO:0000256" key="1">
    <source>
        <dbReference type="SAM" id="MobiDB-lite"/>
    </source>
</evidence>
<feature type="compositionally biased region" description="Basic and acidic residues" evidence="1">
    <location>
        <begin position="92"/>
        <end position="109"/>
    </location>
</feature>
<gene>
    <name evidence="2" type="ORF">JOL62DRAFT_49445</name>
</gene>
<comment type="caution">
    <text evidence="2">The sequence shown here is derived from an EMBL/GenBank/DDBJ whole genome shotgun (WGS) entry which is preliminary data.</text>
</comment>
<dbReference type="Proteomes" id="UP001367316">
    <property type="component" value="Unassembled WGS sequence"/>
</dbReference>
<feature type="compositionally biased region" description="Basic residues" evidence="1">
    <location>
        <begin position="313"/>
        <end position="343"/>
    </location>
</feature>
<organism evidence="2 3">
    <name type="scientific">Phyllosticta paracitricarpa</name>
    <dbReference type="NCBI Taxonomy" id="2016321"/>
    <lineage>
        <taxon>Eukaryota</taxon>
        <taxon>Fungi</taxon>
        <taxon>Dikarya</taxon>
        <taxon>Ascomycota</taxon>
        <taxon>Pezizomycotina</taxon>
        <taxon>Dothideomycetes</taxon>
        <taxon>Dothideomycetes incertae sedis</taxon>
        <taxon>Botryosphaeriales</taxon>
        <taxon>Phyllostictaceae</taxon>
        <taxon>Phyllosticta</taxon>
    </lineage>
</organism>
<feature type="region of interest" description="Disordered" evidence="1">
    <location>
        <begin position="31"/>
        <end position="140"/>
    </location>
</feature>
<dbReference type="EMBL" id="JBBPBF010000012">
    <property type="protein sequence ID" value="KAK7611876.1"/>
    <property type="molecule type" value="Genomic_DNA"/>
</dbReference>
<sequence>MATLAFKALAYGADKIPDKFFEALPGGYYRRKEEKELKRRKKDQNLRSQSEGRARRRRSPSYSDEDEDYYSSDYYTSGEEFGHEQRRRRKDRRSDSSDEKDHRGRERERRRSHIGRLRSYDSHHMPPPLPPYGQPQPPISAADEVYAQPQPHNPAAYAQAKPYNPAEYGLGQLNLPLNHAASNFPSHVPSKYDATFSGTDYSSIGATEWCWLLWNEFSASSTWFAFISRFLCRISRHEPALHTSQQPSIHARKNSNSKCAWLAIQLCPSTRQYSTILSSHASLHATKQLSLSSKLQPVSAASLIIRFPPLLHPQRHQRQRPRRPGPQHARQKRVSPPPLHRRQLGPTFPLSISPSLLAHRRLVNHRLAPGLARTFSQPHRCRRAH</sequence>
<keyword evidence="3" id="KW-1185">Reference proteome</keyword>
<reference evidence="2 3" key="1">
    <citation type="submission" date="2024-04" db="EMBL/GenBank/DDBJ databases">
        <title>Phyllosticta paracitricarpa is synonymous to the EU quarantine fungus P. citricarpa based on phylogenomic analyses.</title>
        <authorList>
            <consortium name="Lawrence Berkeley National Laboratory"/>
            <person name="Van ingen-buijs V.A."/>
            <person name="Van westerhoven A.C."/>
            <person name="Haridas S."/>
            <person name="Skiadas P."/>
            <person name="Martin F."/>
            <person name="Groenewald J.Z."/>
            <person name="Crous P.W."/>
            <person name="Seidl M.F."/>
        </authorList>
    </citation>
    <scope>NUCLEOTIDE SEQUENCE [LARGE SCALE GENOMIC DNA]</scope>
    <source>
        <strain evidence="2 3">CBS 141358</strain>
    </source>
</reference>
<evidence type="ECO:0000313" key="2">
    <source>
        <dbReference type="EMBL" id="KAK7611876.1"/>
    </source>
</evidence>
<accession>A0ABR1NCS3</accession>
<proteinExistence type="predicted"/>
<evidence type="ECO:0000313" key="3">
    <source>
        <dbReference type="Proteomes" id="UP001367316"/>
    </source>
</evidence>
<feature type="region of interest" description="Disordered" evidence="1">
    <location>
        <begin position="312"/>
        <end position="346"/>
    </location>
</feature>